<sequence length="300" mass="31478">MCWLLDLGSRKKSIRESPSHFFVDVRVETSMINNSCSVLDSLCNLQPNPNQEDHTGATSQGIVVISPLDDLETGEDLATTGDLDITNGPINVKPPIESQRIIDFDDIDQVFDLEIQPQDGTTANITKIEISSHRTVDPDDPLVKVSSRATAINRISPNPLANGHANGTGDSGGGVVIVSSSSTATSTISDNTSGDLGNRISSIHGTAMVSSTISNPNTNNYQVSGAAGVTTGNNNPISNPDDVTDGPDNLLEGIVGTITNPIDSLLGSFQTPSLFTPSLFTSSLGFPSSGIDLDQSRSLI</sequence>
<proteinExistence type="predicted"/>
<organism evidence="1 2">
    <name type="scientific">Moorena bouillonii PNG</name>
    <dbReference type="NCBI Taxonomy" id="568701"/>
    <lineage>
        <taxon>Bacteria</taxon>
        <taxon>Bacillati</taxon>
        <taxon>Cyanobacteriota</taxon>
        <taxon>Cyanophyceae</taxon>
        <taxon>Coleofasciculales</taxon>
        <taxon>Coleofasciculaceae</taxon>
        <taxon>Moorena</taxon>
    </lineage>
</organism>
<dbReference type="EMBL" id="MKZS01000001">
    <property type="protein sequence ID" value="OLT58443.1"/>
    <property type="molecule type" value="Genomic_DNA"/>
</dbReference>
<name>A0A1U7MXL2_9CYAN</name>
<dbReference type="Proteomes" id="UP000186657">
    <property type="component" value="Unassembled WGS sequence"/>
</dbReference>
<protein>
    <submittedName>
        <fullName evidence="1">Uncharacterized protein</fullName>
    </submittedName>
</protein>
<gene>
    <name evidence="1" type="ORF">BJP37_04680</name>
</gene>
<dbReference type="AlphaFoldDB" id="A0A1U7MXL2"/>
<accession>A0A1U7MXL2</accession>
<keyword evidence="2" id="KW-1185">Reference proteome</keyword>
<dbReference type="RefSeq" id="WP_075896915.1">
    <property type="nucleotide sequence ID" value="NZ_MKZS01000001.1"/>
</dbReference>
<reference evidence="1 2" key="1">
    <citation type="submission" date="2016-10" db="EMBL/GenBank/DDBJ databases">
        <title>Comparative genomics uncovers the prolific and rare metabolic potential of the cyanobacterial genus Moorea.</title>
        <authorList>
            <person name="Leao T."/>
            <person name="Castelao G."/>
            <person name="Korobeynikov A."/>
            <person name="Monroe E.A."/>
            <person name="Podell S."/>
            <person name="Glukhov E."/>
            <person name="Allen E."/>
            <person name="Gerwick W.H."/>
            <person name="Gerwick L."/>
        </authorList>
    </citation>
    <scope>NUCLEOTIDE SEQUENCE [LARGE SCALE GENOMIC DNA]</scope>
    <source>
        <strain evidence="1 2">PNG5-198</strain>
    </source>
</reference>
<evidence type="ECO:0000313" key="1">
    <source>
        <dbReference type="EMBL" id="OLT58443.1"/>
    </source>
</evidence>
<evidence type="ECO:0000313" key="2">
    <source>
        <dbReference type="Proteomes" id="UP000186657"/>
    </source>
</evidence>
<comment type="caution">
    <text evidence="1">The sequence shown here is derived from an EMBL/GenBank/DDBJ whole genome shotgun (WGS) entry which is preliminary data.</text>
</comment>